<evidence type="ECO:0000259" key="3">
    <source>
        <dbReference type="Pfam" id="PF03109"/>
    </source>
</evidence>
<protein>
    <submittedName>
        <fullName evidence="4">Ubiquinone biosynthesis protein</fullName>
    </submittedName>
</protein>
<dbReference type="InterPro" id="IPR004147">
    <property type="entry name" value="ABC1_dom"/>
</dbReference>
<comment type="similarity">
    <text evidence="1">Belongs to the protein kinase superfamily. ADCK protein kinase family.</text>
</comment>
<gene>
    <name evidence="4" type="ORF">SAMN02910432_01465</name>
</gene>
<dbReference type="Proteomes" id="UP000182635">
    <property type="component" value="Unassembled WGS sequence"/>
</dbReference>
<dbReference type="EMBL" id="FOPI01000023">
    <property type="protein sequence ID" value="SFG46007.1"/>
    <property type="molecule type" value="Genomic_DNA"/>
</dbReference>
<evidence type="ECO:0000313" key="4">
    <source>
        <dbReference type="EMBL" id="SFG46007.1"/>
    </source>
</evidence>
<accession>A0A1I2S5A1</accession>
<keyword evidence="2" id="KW-0472">Membrane</keyword>
<dbReference type="PANTHER" id="PTHR10566:SF113">
    <property type="entry name" value="PROTEIN ACTIVITY OF BC1 COMPLEX KINASE 7, CHLOROPLASTIC"/>
    <property type="match status" value="1"/>
</dbReference>
<dbReference type="PANTHER" id="PTHR10566">
    <property type="entry name" value="CHAPERONE-ACTIVITY OF BC1 COMPLEX CABC1 -RELATED"/>
    <property type="match status" value="1"/>
</dbReference>
<feature type="transmembrane region" description="Helical" evidence="2">
    <location>
        <begin position="525"/>
        <end position="546"/>
    </location>
</feature>
<dbReference type="RefSeq" id="WP_046922358.1">
    <property type="nucleotide sequence ID" value="NZ_AYYL01000018.1"/>
</dbReference>
<dbReference type="SUPFAM" id="SSF56112">
    <property type="entry name" value="Protein kinase-like (PK-like)"/>
    <property type="match status" value="1"/>
</dbReference>
<organism evidence="4 5">
    <name type="scientific">Ligilactobacillus ruminis DSM 20403 = NBRC 102161</name>
    <dbReference type="NCBI Taxonomy" id="1423798"/>
    <lineage>
        <taxon>Bacteria</taxon>
        <taxon>Bacillati</taxon>
        <taxon>Bacillota</taxon>
        <taxon>Bacilli</taxon>
        <taxon>Lactobacillales</taxon>
        <taxon>Lactobacillaceae</taxon>
        <taxon>Ligilactobacillus</taxon>
    </lineage>
</organism>
<evidence type="ECO:0000313" key="5">
    <source>
        <dbReference type="Proteomes" id="UP000182635"/>
    </source>
</evidence>
<feature type="domain" description="ABC1 atypical kinase-like" evidence="3">
    <location>
        <begin position="81"/>
        <end position="368"/>
    </location>
</feature>
<dbReference type="Pfam" id="PF03109">
    <property type="entry name" value="ABC1"/>
    <property type="match status" value="1"/>
</dbReference>
<dbReference type="CDD" id="cd05121">
    <property type="entry name" value="ABC1_ADCK3-like"/>
    <property type="match status" value="1"/>
</dbReference>
<evidence type="ECO:0000256" key="1">
    <source>
        <dbReference type="ARBA" id="ARBA00009670"/>
    </source>
</evidence>
<name>A0A1I2S5A1_9LACO</name>
<evidence type="ECO:0000256" key="2">
    <source>
        <dbReference type="SAM" id="Phobius"/>
    </source>
</evidence>
<reference evidence="5" key="1">
    <citation type="submission" date="2016-10" db="EMBL/GenBank/DDBJ databases">
        <authorList>
            <person name="Varghese N."/>
            <person name="Submissions S."/>
        </authorList>
    </citation>
    <scope>NUCLEOTIDE SEQUENCE [LARGE SCALE GENOMIC DNA]</scope>
    <source>
        <strain evidence="5">DSM 20403</strain>
    </source>
</reference>
<keyword evidence="2" id="KW-1133">Transmembrane helix</keyword>
<keyword evidence="2" id="KW-0812">Transmembrane</keyword>
<dbReference type="AlphaFoldDB" id="A0A1I2S5A1"/>
<dbReference type="OrthoDB" id="9795390at2"/>
<dbReference type="InterPro" id="IPR050154">
    <property type="entry name" value="UbiB_kinase"/>
</dbReference>
<feature type="transmembrane region" description="Helical" evidence="2">
    <location>
        <begin position="558"/>
        <end position="579"/>
    </location>
</feature>
<dbReference type="InterPro" id="IPR011009">
    <property type="entry name" value="Kinase-like_dom_sf"/>
</dbReference>
<sequence length="584" mass="66953">MTDEYISKIEEITGKDQRNRMLEIVRIMRRHDFVRNFMKQQNPEEVRLALEELGPTFIKGGQILSTRPDLISPAFISEFKKLQDNVQIDSFESVSKTFREQTEKNISDVFDKFDEKPFASASIGQTHHAVLKNGTQVVVKVQHPKIKELVETDLTLFRQALKILKLAPEITVVDPKEILNQLQASLLNEINTEIEIKNGLEFYRLNNHDGIIEVPVVYEEYSTQKILVNSRMDGESIKKLAARSLSNDPTERKLQKKERTYIANALVKNFIKQVFVDNFFHADPHPGNILFYRLKQDDPRINELEPTHEFEKKSGSIKASIKTEQKLPPYRLVYLDFGMMGRLSPLLAEGIANVIVALSKKDTQEISQAVLSICNRTGEIDEEDFTDQLGIFLTPYLKQGLGQIDFPVMLYNIIKLCRKNNLQVKPEVTLLIKAFGSLEGIVAQLDPNLSLMDVARPFAKEYFKRKFNWKNELDEDLMTFGRAIKSTPQIPIKIEKLLDTLNQGRGRFTLRFKGQDTFIDRIETIVNRLIITIILASIILSSSLLVQGSMKHPAIYNIGVAGYMISFVVIIWMVASAIWHHFKK</sequence>
<keyword evidence="4" id="KW-0830">Ubiquinone</keyword>
<proteinExistence type="inferred from homology"/>